<dbReference type="PANTHER" id="PTHR33172:SF29">
    <property type="entry name" value="OS06G0559400 PROTEIN"/>
    <property type="match status" value="1"/>
</dbReference>
<proteinExistence type="predicted"/>
<evidence type="ECO:0000256" key="3">
    <source>
        <dbReference type="SAM" id="MobiDB-lite"/>
    </source>
</evidence>
<evidence type="ECO:0000313" key="5">
    <source>
        <dbReference type="Proteomes" id="UP001293593"/>
    </source>
</evidence>
<evidence type="ECO:0000256" key="2">
    <source>
        <dbReference type="ARBA" id="ARBA00023242"/>
    </source>
</evidence>
<accession>A0AAE1MTZ4</accession>
<dbReference type="AlphaFoldDB" id="A0AAE1MTZ4"/>
<feature type="compositionally biased region" description="Low complexity" evidence="3">
    <location>
        <begin position="27"/>
        <end position="43"/>
    </location>
</feature>
<dbReference type="GO" id="GO:0006950">
    <property type="term" value="P:response to stress"/>
    <property type="evidence" value="ECO:0007669"/>
    <property type="project" value="UniProtKB-ARBA"/>
</dbReference>
<dbReference type="InterPro" id="IPR051992">
    <property type="entry name" value="OxStress_Response_Reg"/>
</dbReference>
<name>A0AAE1MTZ4_9FABA</name>
<dbReference type="EMBL" id="JAWXYG010000003">
    <property type="protein sequence ID" value="KAK4278094.1"/>
    <property type="molecule type" value="Genomic_DNA"/>
</dbReference>
<evidence type="ECO:0000313" key="4">
    <source>
        <dbReference type="EMBL" id="KAK4278094.1"/>
    </source>
</evidence>
<comment type="caution">
    <text evidence="4">The sequence shown here is derived from an EMBL/GenBank/DDBJ whole genome shotgun (WGS) entry which is preliminary data.</text>
</comment>
<feature type="region of interest" description="Disordered" evidence="3">
    <location>
        <begin position="1"/>
        <end position="68"/>
    </location>
</feature>
<feature type="compositionally biased region" description="Basic and acidic residues" evidence="3">
    <location>
        <begin position="1"/>
        <end position="18"/>
    </location>
</feature>
<feature type="region of interest" description="Disordered" evidence="3">
    <location>
        <begin position="102"/>
        <end position="164"/>
    </location>
</feature>
<feature type="compositionally biased region" description="Low complexity" evidence="3">
    <location>
        <begin position="52"/>
        <end position="68"/>
    </location>
</feature>
<keyword evidence="5" id="KW-1185">Reference proteome</keyword>
<protein>
    <submittedName>
        <fullName evidence="4">Uncharacterized protein</fullName>
    </submittedName>
</protein>
<dbReference type="GO" id="GO:0005634">
    <property type="term" value="C:nucleus"/>
    <property type="evidence" value="ECO:0007669"/>
    <property type="project" value="UniProtKB-SubCell"/>
</dbReference>
<comment type="subcellular location">
    <subcellularLocation>
        <location evidence="1">Nucleus</location>
    </subcellularLocation>
</comment>
<evidence type="ECO:0000256" key="1">
    <source>
        <dbReference type="ARBA" id="ARBA00004123"/>
    </source>
</evidence>
<dbReference type="PANTHER" id="PTHR33172">
    <property type="entry name" value="OS08G0516900 PROTEIN"/>
    <property type="match status" value="1"/>
</dbReference>
<sequence>MELLKNRMVEAHRKGPVHDDDDDDLVHSSSSSSGISSGSSMESDSSEEETSSKFLPSSSSSAHDSLSDLSSLLQQLPIKMGLSRHYDGKSRSFTSLAKVRSLEDLRKEENAEKKKSCRRSYGGGGLRRTNALSRNIGKKEWNSRRPPIPHPHRSTISNQTPLFA</sequence>
<feature type="compositionally biased region" description="Basic and acidic residues" evidence="3">
    <location>
        <begin position="102"/>
        <end position="114"/>
    </location>
</feature>
<dbReference type="Proteomes" id="UP001293593">
    <property type="component" value="Unassembled WGS sequence"/>
</dbReference>
<gene>
    <name evidence="4" type="ORF">QN277_015986</name>
</gene>
<organism evidence="4 5">
    <name type="scientific">Acacia crassicarpa</name>
    <name type="common">northern wattle</name>
    <dbReference type="NCBI Taxonomy" id="499986"/>
    <lineage>
        <taxon>Eukaryota</taxon>
        <taxon>Viridiplantae</taxon>
        <taxon>Streptophyta</taxon>
        <taxon>Embryophyta</taxon>
        <taxon>Tracheophyta</taxon>
        <taxon>Spermatophyta</taxon>
        <taxon>Magnoliopsida</taxon>
        <taxon>eudicotyledons</taxon>
        <taxon>Gunneridae</taxon>
        <taxon>Pentapetalae</taxon>
        <taxon>rosids</taxon>
        <taxon>fabids</taxon>
        <taxon>Fabales</taxon>
        <taxon>Fabaceae</taxon>
        <taxon>Caesalpinioideae</taxon>
        <taxon>mimosoid clade</taxon>
        <taxon>Acacieae</taxon>
        <taxon>Acacia</taxon>
    </lineage>
</organism>
<keyword evidence="2" id="KW-0539">Nucleus</keyword>
<reference evidence="4" key="1">
    <citation type="submission" date="2023-10" db="EMBL/GenBank/DDBJ databases">
        <title>Chromosome-level genome of the transformable northern wattle, Acacia crassicarpa.</title>
        <authorList>
            <person name="Massaro I."/>
            <person name="Sinha N.R."/>
            <person name="Poethig S."/>
            <person name="Leichty A.R."/>
        </authorList>
    </citation>
    <scope>NUCLEOTIDE SEQUENCE</scope>
    <source>
        <strain evidence="4">Acra3RX</strain>
        <tissue evidence="4">Leaf</tissue>
    </source>
</reference>